<organism evidence="1 2">
    <name type="scientific">Linum trigynum</name>
    <dbReference type="NCBI Taxonomy" id="586398"/>
    <lineage>
        <taxon>Eukaryota</taxon>
        <taxon>Viridiplantae</taxon>
        <taxon>Streptophyta</taxon>
        <taxon>Embryophyta</taxon>
        <taxon>Tracheophyta</taxon>
        <taxon>Spermatophyta</taxon>
        <taxon>Magnoliopsida</taxon>
        <taxon>eudicotyledons</taxon>
        <taxon>Gunneridae</taxon>
        <taxon>Pentapetalae</taxon>
        <taxon>rosids</taxon>
        <taxon>fabids</taxon>
        <taxon>Malpighiales</taxon>
        <taxon>Linaceae</taxon>
        <taxon>Linum</taxon>
    </lineage>
</organism>
<dbReference type="Proteomes" id="UP001497516">
    <property type="component" value="Chromosome 2"/>
</dbReference>
<dbReference type="EMBL" id="OZ034815">
    <property type="protein sequence ID" value="CAL1368767.1"/>
    <property type="molecule type" value="Genomic_DNA"/>
</dbReference>
<proteinExistence type="predicted"/>
<sequence length="200" mass="22765">MLAAKRILRYLKGTLGYGIWYQKGQDEDCLVGYTDSEYAGDLNDRKSTSGYAFFLDGGVVLWASKKQPVVTLSTIEAKFVAASYTAAQCIWLRRILEHMGWETSVKKATRVYCDNSSTIKLSRNLILHGRSKHIDVRFHFLRDLVKDEVIELMHCGFEEQAANILTKALKLETFEFLRAKLGVIEFAAREGTRKSEDEVN</sequence>
<evidence type="ECO:0000313" key="1">
    <source>
        <dbReference type="EMBL" id="CAL1368767.1"/>
    </source>
</evidence>
<dbReference type="PANTHER" id="PTHR11439:SF517">
    <property type="entry name" value="CYSTEINE-RICH RLK (RECEPTOR-LIKE PROTEIN KINASE) 8"/>
    <property type="match status" value="1"/>
</dbReference>
<name>A0AAV2D8P8_9ROSI</name>
<reference evidence="1 2" key="1">
    <citation type="submission" date="2024-04" db="EMBL/GenBank/DDBJ databases">
        <authorList>
            <person name="Fracassetti M."/>
        </authorList>
    </citation>
    <scope>NUCLEOTIDE SEQUENCE [LARGE SCALE GENOMIC DNA]</scope>
</reference>
<dbReference type="AlphaFoldDB" id="A0AAV2D8P8"/>
<dbReference type="PANTHER" id="PTHR11439">
    <property type="entry name" value="GAG-POL-RELATED RETROTRANSPOSON"/>
    <property type="match status" value="1"/>
</dbReference>
<protein>
    <submittedName>
        <fullName evidence="1">Uncharacterized protein</fullName>
    </submittedName>
</protein>
<dbReference type="CDD" id="cd09272">
    <property type="entry name" value="RNase_HI_RT_Ty1"/>
    <property type="match status" value="1"/>
</dbReference>
<evidence type="ECO:0000313" key="2">
    <source>
        <dbReference type="Proteomes" id="UP001497516"/>
    </source>
</evidence>
<accession>A0AAV2D8P8</accession>
<keyword evidence="2" id="KW-1185">Reference proteome</keyword>
<gene>
    <name evidence="1" type="ORF">LTRI10_LOCUS11729</name>
</gene>